<keyword evidence="5" id="KW-1185">Reference proteome</keyword>
<dbReference type="RefSeq" id="WP_114587341.1">
    <property type="nucleotide sequence ID" value="NZ_CP031151.1"/>
</dbReference>
<organism evidence="4 5">
    <name type="scientific">Haloplanus rubicundus</name>
    <dbReference type="NCBI Taxonomy" id="1547898"/>
    <lineage>
        <taxon>Archaea</taxon>
        <taxon>Methanobacteriati</taxon>
        <taxon>Methanobacteriota</taxon>
        <taxon>Stenosarchaea group</taxon>
        <taxon>Halobacteria</taxon>
        <taxon>Halobacteriales</taxon>
        <taxon>Haloferacaceae</taxon>
        <taxon>Haloplanus</taxon>
    </lineage>
</organism>
<geneLocation type="plasmid" evidence="4 5">
    <name>pCBA1113-01</name>
</geneLocation>
<keyword evidence="2" id="KW-1133">Transmembrane helix</keyword>
<reference evidence="4 5" key="1">
    <citation type="submission" date="2018-07" db="EMBL/GenBank/DDBJ databases">
        <title>Genome sequences of Haloplanus sp. CBA1113.</title>
        <authorList>
            <person name="Kim Y.B."/>
            <person name="Roh S.W."/>
        </authorList>
    </citation>
    <scope>NUCLEOTIDE SEQUENCE [LARGE SCALE GENOMIC DNA]</scope>
    <source>
        <strain evidence="4 5">CBA1113</strain>
        <plasmid evidence="4 5">pCBA1113-01</plasmid>
    </source>
</reference>
<feature type="transmembrane region" description="Helical" evidence="2">
    <location>
        <begin position="342"/>
        <end position="362"/>
    </location>
</feature>
<proteinExistence type="predicted"/>
<evidence type="ECO:0000256" key="2">
    <source>
        <dbReference type="SAM" id="Phobius"/>
    </source>
</evidence>
<feature type="transmembrane region" description="Helical" evidence="2">
    <location>
        <begin position="409"/>
        <end position="430"/>
    </location>
</feature>
<feature type="domain" description="Cell division protein A N-terminal" evidence="3">
    <location>
        <begin position="339"/>
        <end position="467"/>
    </location>
</feature>
<accession>A0A345E7P9</accession>
<keyword evidence="2" id="KW-0472">Membrane</keyword>
<dbReference type="InterPro" id="IPR055563">
    <property type="entry name" value="CdpA_N"/>
</dbReference>
<dbReference type="KEGG" id="haj:DU500_17160"/>
<evidence type="ECO:0000313" key="4">
    <source>
        <dbReference type="EMBL" id="AXG08221.1"/>
    </source>
</evidence>
<dbReference type="OrthoDB" id="241996at2157"/>
<dbReference type="AlphaFoldDB" id="A0A345E7P9"/>
<keyword evidence="2" id="KW-0812">Transmembrane</keyword>
<feature type="transmembrane region" description="Helical" evidence="2">
    <location>
        <begin position="382"/>
        <end position="402"/>
    </location>
</feature>
<feature type="compositionally biased region" description="Acidic residues" evidence="1">
    <location>
        <begin position="107"/>
        <end position="116"/>
    </location>
</feature>
<feature type="region of interest" description="Disordered" evidence="1">
    <location>
        <begin position="279"/>
        <end position="305"/>
    </location>
</feature>
<protein>
    <recommendedName>
        <fullName evidence="3">Cell division protein A N-terminal domain-containing protein</fullName>
    </recommendedName>
</protein>
<dbReference type="Proteomes" id="UP000253273">
    <property type="component" value="Plasmid pCBA1113-01"/>
</dbReference>
<evidence type="ECO:0000259" key="3">
    <source>
        <dbReference type="Pfam" id="PF23600"/>
    </source>
</evidence>
<dbReference type="Pfam" id="PF23600">
    <property type="entry name" value="CdpA_N"/>
    <property type="match status" value="1"/>
</dbReference>
<gene>
    <name evidence="4" type="ORF">DU500_17160</name>
</gene>
<dbReference type="EMBL" id="CP031151">
    <property type="protein sequence ID" value="AXG08221.1"/>
    <property type="molecule type" value="Genomic_DNA"/>
</dbReference>
<sequence length="501" mass="54156">MTSMNGEGGGGSTLDLLGFENVRDGGVIETPTAYTMLIEIEPREWLTLSEERRNSLYVSYMTFLRGLQFPTQFLTLTTRFNGDQYIEKFVGVDAPGTPTGQPTAIVDDQDDAEEPATDGGAAVGADSDRVTDSPLLEYGRIAHAEWLDQTIALANVRDRRFFVAVAVRKGEDDEDGRFDAITDALPFGDRTTAVDDEEPYLDEVWARVQRVASQLPRTQVETTIIDDRADVLDILYQVYRGQEAPIRFEHGVFTQPDEDTLTDPATDEPLDLATAFEQADREAELAEPESDPEPRPESTGDLPYGGRVQEEYIDQVDNSRILAWYARTIGPIGRGKHYHSPLSVYAGVTLFATALLFAATALSAFLGSGQVGDVPYLLVREASFGLAAGSLPTFLLSLVILLPSGRRSTAIGLAGVGVTAVAVGLFEQAYPTQWTSTPTGTTALVVEVYAAGLFLLVVGVALALRARRSALDVIEGDVEQLADAVVDEDHGGADPPEGTDV</sequence>
<evidence type="ECO:0000313" key="5">
    <source>
        <dbReference type="Proteomes" id="UP000253273"/>
    </source>
</evidence>
<evidence type="ECO:0000256" key="1">
    <source>
        <dbReference type="SAM" id="MobiDB-lite"/>
    </source>
</evidence>
<feature type="region of interest" description="Disordered" evidence="1">
    <location>
        <begin position="92"/>
        <end position="128"/>
    </location>
</feature>
<feature type="transmembrane region" description="Helical" evidence="2">
    <location>
        <begin position="442"/>
        <end position="464"/>
    </location>
</feature>
<dbReference type="GeneID" id="37285151"/>
<keyword evidence="4" id="KW-0614">Plasmid</keyword>
<name>A0A345E7P9_9EURY</name>